<dbReference type="Proteomes" id="UP001066276">
    <property type="component" value="Chromosome 4_2"/>
</dbReference>
<reference evidence="2" key="1">
    <citation type="journal article" date="2022" name="bioRxiv">
        <title>Sequencing and chromosome-scale assembly of the giantPleurodeles waltlgenome.</title>
        <authorList>
            <person name="Brown T."/>
            <person name="Elewa A."/>
            <person name="Iarovenko S."/>
            <person name="Subramanian E."/>
            <person name="Araus A.J."/>
            <person name="Petzold A."/>
            <person name="Susuki M."/>
            <person name="Suzuki K.-i.T."/>
            <person name="Hayashi T."/>
            <person name="Toyoda A."/>
            <person name="Oliveira C."/>
            <person name="Osipova E."/>
            <person name="Leigh N.D."/>
            <person name="Simon A."/>
            <person name="Yun M.H."/>
        </authorList>
    </citation>
    <scope>NUCLEOTIDE SEQUENCE</scope>
    <source>
        <strain evidence="2">20211129_DDA</strain>
        <tissue evidence="2">Liver</tissue>
    </source>
</reference>
<evidence type="ECO:0000313" key="3">
    <source>
        <dbReference type="Proteomes" id="UP001066276"/>
    </source>
</evidence>
<gene>
    <name evidence="2" type="ORF">NDU88_002587</name>
</gene>
<dbReference type="EMBL" id="JANPWB010000008">
    <property type="protein sequence ID" value="KAJ1162109.1"/>
    <property type="molecule type" value="Genomic_DNA"/>
</dbReference>
<accession>A0AAV7SEN8</accession>
<feature type="compositionally biased region" description="Basic and acidic residues" evidence="1">
    <location>
        <begin position="67"/>
        <end position="76"/>
    </location>
</feature>
<dbReference type="AlphaFoldDB" id="A0AAV7SEN8"/>
<feature type="region of interest" description="Disordered" evidence="1">
    <location>
        <begin position="1"/>
        <end position="103"/>
    </location>
</feature>
<sequence length="113" mass="12826">MLAGPRQDTIPAAPVWKPTPYHPKQTQAKRKETNDKVSRGMRARARDIRIGNQAAEDQFPDCLTTESPERDREREPPPAVGPSRSRQLALVSPEPKMRWKGGMFPDAFCSRSW</sequence>
<evidence type="ECO:0000313" key="2">
    <source>
        <dbReference type="EMBL" id="KAJ1162109.1"/>
    </source>
</evidence>
<feature type="compositionally biased region" description="Basic and acidic residues" evidence="1">
    <location>
        <begin position="29"/>
        <end position="49"/>
    </location>
</feature>
<proteinExistence type="predicted"/>
<comment type="caution">
    <text evidence="2">The sequence shown here is derived from an EMBL/GenBank/DDBJ whole genome shotgun (WGS) entry which is preliminary data.</text>
</comment>
<name>A0AAV7SEN8_PLEWA</name>
<evidence type="ECO:0000256" key="1">
    <source>
        <dbReference type="SAM" id="MobiDB-lite"/>
    </source>
</evidence>
<protein>
    <submittedName>
        <fullName evidence="2">Uncharacterized protein</fullName>
    </submittedName>
</protein>
<keyword evidence="3" id="KW-1185">Reference proteome</keyword>
<organism evidence="2 3">
    <name type="scientific">Pleurodeles waltl</name>
    <name type="common">Iberian ribbed newt</name>
    <dbReference type="NCBI Taxonomy" id="8319"/>
    <lineage>
        <taxon>Eukaryota</taxon>
        <taxon>Metazoa</taxon>
        <taxon>Chordata</taxon>
        <taxon>Craniata</taxon>
        <taxon>Vertebrata</taxon>
        <taxon>Euteleostomi</taxon>
        <taxon>Amphibia</taxon>
        <taxon>Batrachia</taxon>
        <taxon>Caudata</taxon>
        <taxon>Salamandroidea</taxon>
        <taxon>Salamandridae</taxon>
        <taxon>Pleurodelinae</taxon>
        <taxon>Pleurodeles</taxon>
    </lineage>
</organism>